<dbReference type="PANTHER" id="PTHR23028">
    <property type="entry name" value="ACETYLTRANSFERASE"/>
    <property type="match status" value="1"/>
</dbReference>
<gene>
    <name evidence="3" type="ORF">GRFL_0627</name>
</gene>
<dbReference type="AlphaFoldDB" id="A0A1L7I197"/>
<evidence type="ECO:0000313" key="4">
    <source>
        <dbReference type="Proteomes" id="UP000186230"/>
    </source>
</evidence>
<feature type="transmembrane region" description="Helical" evidence="1">
    <location>
        <begin position="136"/>
        <end position="157"/>
    </location>
</feature>
<protein>
    <recommendedName>
        <fullName evidence="2">Acyltransferase 3 domain-containing protein</fullName>
    </recommendedName>
</protein>
<evidence type="ECO:0000313" key="3">
    <source>
        <dbReference type="EMBL" id="APU67351.1"/>
    </source>
</evidence>
<name>A0A1L7I197_9FLAO</name>
<keyword evidence="1" id="KW-0472">Membrane</keyword>
<dbReference type="KEGG" id="gfl:GRFL_0627"/>
<reference evidence="3 4" key="1">
    <citation type="submission" date="2016-07" db="EMBL/GenBank/DDBJ databases">
        <title>Multi-omics approach to identify versatile polysaccharide utilization systems of a marine flavobacterium Gramella flava.</title>
        <authorList>
            <person name="Tang K."/>
        </authorList>
    </citation>
    <scope>NUCLEOTIDE SEQUENCE [LARGE SCALE GENOMIC DNA]</scope>
    <source>
        <strain evidence="3 4">JLT2011</strain>
    </source>
</reference>
<keyword evidence="1" id="KW-0812">Transmembrane</keyword>
<feature type="transmembrane region" description="Helical" evidence="1">
    <location>
        <begin position="301"/>
        <end position="319"/>
    </location>
</feature>
<dbReference type="GO" id="GO:0016747">
    <property type="term" value="F:acyltransferase activity, transferring groups other than amino-acyl groups"/>
    <property type="evidence" value="ECO:0007669"/>
    <property type="project" value="InterPro"/>
</dbReference>
<feature type="transmembrane region" description="Helical" evidence="1">
    <location>
        <begin position="277"/>
        <end position="295"/>
    </location>
</feature>
<evidence type="ECO:0000259" key="2">
    <source>
        <dbReference type="Pfam" id="PF01757"/>
    </source>
</evidence>
<dbReference type="OrthoDB" id="290051at2"/>
<keyword evidence="1" id="KW-1133">Transmembrane helix</keyword>
<dbReference type="EMBL" id="CP016359">
    <property type="protein sequence ID" value="APU67351.1"/>
    <property type="molecule type" value="Genomic_DNA"/>
</dbReference>
<dbReference type="InterPro" id="IPR002656">
    <property type="entry name" value="Acyl_transf_3_dom"/>
</dbReference>
<feature type="transmembrane region" description="Helical" evidence="1">
    <location>
        <begin position="164"/>
        <end position="184"/>
    </location>
</feature>
<feature type="transmembrane region" description="Helical" evidence="1">
    <location>
        <begin position="190"/>
        <end position="208"/>
    </location>
</feature>
<feature type="domain" description="Acyltransferase 3" evidence="2">
    <location>
        <begin position="16"/>
        <end position="296"/>
    </location>
</feature>
<dbReference type="PANTHER" id="PTHR23028:SF53">
    <property type="entry name" value="ACYL_TRANSF_3 DOMAIN-CONTAINING PROTEIN"/>
    <property type="match status" value="1"/>
</dbReference>
<feature type="transmembrane region" description="Helical" evidence="1">
    <location>
        <begin position="15"/>
        <end position="32"/>
    </location>
</feature>
<proteinExistence type="predicted"/>
<dbReference type="InterPro" id="IPR050879">
    <property type="entry name" value="Acyltransferase_3"/>
</dbReference>
<evidence type="ECO:0000256" key="1">
    <source>
        <dbReference type="SAM" id="Phobius"/>
    </source>
</evidence>
<feature type="transmembrane region" description="Helical" evidence="1">
    <location>
        <begin position="215"/>
        <end position="232"/>
    </location>
</feature>
<feature type="transmembrane region" description="Helical" evidence="1">
    <location>
        <begin position="238"/>
        <end position="257"/>
    </location>
</feature>
<accession>A0A1L7I197</accession>
<dbReference type="STRING" id="1229726.GRFL_0627"/>
<sequence length="325" mass="38394">MERQILQEKKRKKHIAGLDSLRFLAFLMVFLFHSTKVFYFGFLGVDFFFVLSSFLLTYLALRELEVNKSFSQKNFFFRRVLRIFPLYFLVLIICLWLLPFLGNQVGLETQLPVRPWLFWVFLANYENSPYILPLKFLWSVAVEEQFYLLFLILSLAFRKHILGVILGLAVAYLLYFHIDAYFGWQQYKSVFFHLANFSFGMLGGWLYFKNYQNPAATFISLFISSVLLYFTAYDHWFFNIILSVWFVSMIFFTEFLFRKIPTNPVTALTEYLGKYTYGLYMYSGIVIILINKLPISDMLLLAIPIKLVLIFGPPTYPSIGLKNIF</sequence>
<feature type="transmembrane region" description="Helical" evidence="1">
    <location>
        <begin position="81"/>
        <end position="101"/>
    </location>
</feature>
<organism evidence="3 4">
    <name type="scientific">Christiangramia flava JLT2011</name>
    <dbReference type="NCBI Taxonomy" id="1229726"/>
    <lineage>
        <taxon>Bacteria</taxon>
        <taxon>Pseudomonadati</taxon>
        <taxon>Bacteroidota</taxon>
        <taxon>Flavobacteriia</taxon>
        <taxon>Flavobacteriales</taxon>
        <taxon>Flavobacteriaceae</taxon>
        <taxon>Christiangramia</taxon>
    </lineage>
</organism>
<dbReference type="GO" id="GO:0016020">
    <property type="term" value="C:membrane"/>
    <property type="evidence" value="ECO:0007669"/>
    <property type="project" value="TreeGrafter"/>
</dbReference>
<dbReference type="GO" id="GO:0000271">
    <property type="term" value="P:polysaccharide biosynthetic process"/>
    <property type="evidence" value="ECO:0007669"/>
    <property type="project" value="TreeGrafter"/>
</dbReference>
<feature type="transmembrane region" description="Helical" evidence="1">
    <location>
        <begin position="38"/>
        <end position="61"/>
    </location>
</feature>
<dbReference type="Proteomes" id="UP000186230">
    <property type="component" value="Chromosome"/>
</dbReference>
<keyword evidence="4" id="KW-1185">Reference proteome</keyword>
<dbReference type="RefSeq" id="WP_083643231.1">
    <property type="nucleotide sequence ID" value="NZ_CP016359.1"/>
</dbReference>
<dbReference type="Pfam" id="PF01757">
    <property type="entry name" value="Acyl_transf_3"/>
    <property type="match status" value="1"/>
</dbReference>